<dbReference type="SMART" id="SM00220">
    <property type="entry name" value="S_TKc"/>
    <property type="match status" value="1"/>
</dbReference>
<organism evidence="6 7">
    <name type="scientific">Teladorsagia circumcincta</name>
    <name type="common">Brown stomach worm</name>
    <name type="synonym">Ostertagia circumcincta</name>
    <dbReference type="NCBI Taxonomy" id="45464"/>
    <lineage>
        <taxon>Eukaryota</taxon>
        <taxon>Metazoa</taxon>
        <taxon>Ecdysozoa</taxon>
        <taxon>Nematoda</taxon>
        <taxon>Chromadorea</taxon>
        <taxon>Rhabditida</taxon>
        <taxon>Rhabditina</taxon>
        <taxon>Rhabditomorpha</taxon>
        <taxon>Strongyloidea</taxon>
        <taxon>Trichostrongylidae</taxon>
        <taxon>Teladorsagia</taxon>
    </lineage>
</organism>
<dbReference type="Pfam" id="PF00069">
    <property type="entry name" value="Pkinase"/>
    <property type="match status" value="1"/>
</dbReference>
<evidence type="ECO:0000313" key="7">
    <source>
        <dbReference type="Proteomes" id="UP000230423"/>
    </source>
</evidence>
<dbReference type="PANTHER" id="PTHR43671">
    <property type="entry name" value="SERINE/THREONINE-PROTEIN KINASE NEK"/>
    <property type="match status" value="1"/>
</dbReference>
<evidence type="ECO:0000313" key="6">
    <source>
        <dbReference type="EMBL" id="PIO55878.1"/>
    </source>
</evidence>
<keyword evidence="3" id="KW-0418">Kinase</keyword>
<evidence type="ECO:0000256" key="4">
    <source>
        <dbReference type="ARBA" id="ARBA00022840"/>
    </source>
</evidence>
<proteinExistence type="predicted"/>
<sequence>MKDGFVKIGDFGISKVMGTETLAQGAKTVVGTPYYISPEMCSGKTYNEKSDMWALGCILYEMCTYAPVRGPYSSEIKLLIRELLQHDPEARPRAAEALRMLRPPVSAAPVISRSSNNATSSTLYTLDPGTITLQPVEDFPRRIAIKQ</sequence>
<dbReference type="OrthoDB" id="248923at2759"/>
<feature type="non-terminal residue" evidence="6">
    <location>
        <position position="147"/>
    </location>
</feature>
<dbReference type="InterPro" id="IPR011009">
    <property type="entry name" value="Kinase-like_dom_sf"/>
</dbReference>
<keyword evidence="7" id="KW-1185">Reference proteome</keyword>
<accession>A0A2G9TDD0</accession>
<dbReference type="InterPro" id="IPR000719">
    <property type="entry name" value="Prot_kinase_dom"/>
</dbReference>
<evidence type="ECO:0000256" key="2">
    <source>
        <dbReference type="ARBA" id="ARBA00022741"/>
    </source>
</evidence>
<dbReference type="EMBL" id="KZ383776">
    <property type="protein sequence ID" value="PIO55878.1"/>
    <property type="molecule type" value="Genomic_DNA"/>
</dbReference>
<dbReference type="AlphaFoldDB" id="A0A2G9TDD0"/>
<dbReference type="GO" id="GO:0005524">
    <property type="term" value="F:ATP binding"/>
    <property type="evidence" value="ECO:0007669"/>
    <property type="project" value="UniProtKB-KW"/>
</dbReference>
<dbReference type="PROSITE" id="PS50011">
    <property type="entry name" value="PROTEIN_KINASE_DOM"/>
    <property type="match status" value="1"/>
</dbReference>
<name>A0A2G9TDD0_TELCI</name>
<dbReference type="PANTHER" id="PTHR43671:SF106">
    <property type="entry name" value="NIMA-LIKE KINASE"/>
    <property type="match status" value="1"/>
</dbReference>
<dbReference type="GO" id="GO:0004674">
    <property type="term" value="F:protein serine/threonine kinase activity"/>
    <property type="evidence" value="ECO:0007669"/>
    <property type="project" value="TreeGrafter"/>
</dbReference>
<protein>
    <recommendedName>
        <fullName evidence="5">Protein kinase domain-containing protein</fullName>
    </recommendedName>
</protein>
<dbReference type="InterPro" id="IPR050660">
    <property type="entry name" value="NEK_Ser/Thr_kinase"/>
</dbReference>
<evidence type="ECO:0000256" key="1">
    <source>
        <dbReference type="ARBA" id="ARBA00022679"/>
    </source>
</evidence>
<keyword evidence="1" id="KW-0808">Transferase</keyword>
<keyword evidence="2" id="KW-0547">Nucleotide-binding</keyword>
<gene>
    <name evidence="6" type="ORF">TELCIR_22732</name>
</gene>
<reference evidence="6 7" key="1">
    <citation type="submission" date="2015-09" db="EMBL/GenBank/DDBJ databases">
        <title>Draft genome of the parasitic nematode Teladorsagia circumcincta isolate WARC Sus (inbred).</title>
        <authorList>
            <person name="Mitreva M."/>
        </authorList>
    </citation>
    <scope>NUCLEOTIDE SEQUENCE [LARGE SCALE GENOMIC DNA]</scope>
    <source>
        <strain evidence="6 7">S</strain>
    </source>
</reference>
<dbReference type="Proteomes" id="UP000230423">
    <property type="component" value="Unassembled WGS sequence"/>
</dbReference>
<evidence type="ECO:0000256" key="3">
    <source>
        <dbReference type="ARBA" id="ARBA00022777"/>
    </source>
</evidence>
<evidence type="ECO:0000259" key="5">
    <source>
        <dbReference type="PROSITE" id="PS50011"/>
    </source>
</evidence>
<keyword evidence="4" id="KW-0067">ATP-binding</keyword>
<dbReference type="SUPFAM" id="SSF56112">
    <property type="entry name" value="Protein kinase-like (PK-like)"/>
    <property type="match status" value="1"/>
</dbReference>
<dbReference type="Gene3D" id="1.10.510.10">
    <property type="entry name" value="Transferase(Phosphotransferase) domain 1"/>
    <property type="match status" value="1"/>
</dbReference>
<feature type="domain" description="Protein kinase" evidence="5">
    <location>
        <begin position="1"/>
        <end position="105"/>
    </location>
</feature>